<dbReference type="InterPro" id="IPR004839">
    <property type="entry name" value="Aminotransferase_I/II_large"/>
</dbReference>
<comment type="cofactor">
    <cofactor evidence="1">
        <name>pyridoxal 5'-phosphate</name>
        <dbReference type="ChEBI" id="CHEBI:597326"/>
    </cofactor>
</comment>
<dbReference type="InterPro" id="IPR015421">
    <property type="entry name" value="PyrdxlP-dep_Trfase_major"/>
</dbReference>
<gene>
    <name evidence="6" type="primary">avtA</name>
    <name evidence="6" type="ORF">GCM10007047_09570</name>
</gene>
<dbReference type="GO" id="GO:0030170">
    <property type="term" value="F:pyridoxal phosphate binding"/>
    <property type="evidence" value="ECO:0007669"/>
    <property type="project" value="InterPro"/>
</dbReference>
<dbReference type="GO" id="GO:0005829">
    <property type="term" value="C:cytosol"/>
    <property type="evidence" value="ECO:0007669"/>
    <property type="project" value="TreeGrafter"/>
</dbReference>
<dbReference type="PANTHER" id="PTHR42790:SF4">
    <property type="entry name" value="VALINE--PYRUVATE AMINOTRANSFERASE"/>
    <property type="match status" value="1"/>
</dbReference>
<evidence type="ECO:0000259" key="5">
    <source>
        <dbReference type="Pfam" id="PF00155"/>
    </source>
</evidence>
<evidence type="ECO:0000256" key="4">
    <source>
        <dbReference type="ARBA" id="ARBA00022898"/>
    </source>
</evidence>
<dbReference type="InterPro" id="IPR015424">
    <property type="entry name" value="PyrdxlP-dep_Trfase"/>
</dbReference>
<dbReference type="NCBIfam" id="NF006967">
    <property type="entry name" value="PRK09440.1-5"/>
    <property type="match status" value="1"/>
</dbReference>
<dbReference type="GO" id="GO:0009042">
    <property type="term" value="F:valine-pyruvate transaminase activity"/>
    <property type="evidence" value="ECO:0007669"/>
    <property type="project" value="TreeGrafter"/>
</dbReference>
<comment type="caution">
    <text evidence="6">The sequence shown here is derived from an EMBL/GenBank/DDBJ whole genome shotgun (WGS) entry which is preliminary data.</text>
</comment>
<dbReference type="GO" id="GO:1901605">
    <property type="term" value="P:alpha-amino acid metabolic process"/>
    <property type="evidence" value="ECO:0007669"/>
    <property type="project" value="TreeGrafter"/>
</dbReference>
<feature type="domain" description="Aminotransferase class I/classII large" evidence="5">
    <location>
        <begin position="74"/>
        <end position="411"/>
    </location>
</feature>
<dbReference type="AlphaFoldDB" id="A0A8J3GDI0"/>
<evidence type="ECO:0000313" key="7">
    <source>
        <dbReference type="Proteomes" id="UP000642829"/>
    </source>
</evidence>
<name>A0A8J3GDI0_9BACT</name>
<dbReference type="Gene3D" id="3.40.640.10">
    <property type="entry name" value="Type I PLP-dependent aspartate aminotransferase-like (Major domain)"/>
    <property type="match status" value="1"/>
</dbReference>
<keyword evidence="3" id="KW-0808">Transferase</keyword>
<keyword evidence="2" id="KW-0032">Aminotransferase</keyword>
<dbReference type="RefSeq" id="WP_189512389.1">
    <property type="nucleotide sequence ID" value="NZ_BMXG01000004.1"/>
</dbReference>
<dbReference type="Proteomes" id="UP000642829">
    <property type="component" value="Unassembled WGS sequence"/>
</dbReference>
<dbReference type="Pfam" id="PF00155">
    <property type="entry name" value="Aminotran_1_2"/>
    <property type="match status" value="1"/>
</dbReference>
<protein>
    <submittedName>
        <fullName evidence="6">Valine--pyruvate transaminase</fullName>
    </submittedName>
</protein>
<organism evidence="6 7">
    <name type="scientific">Cerasicoccus arenae</name>
    <dbReference type="NCBI Taxonomy" id="424488"/>
    <lineage>
        <taxon>Bacteria</taxon>
        <taxon>Pseudomonadati</taxon>
        <taxon>Verrucomicrobiota</taxon>
        <taxon>Opitutia</taxon>
        <taxon>Puniceicoccales</taxon>
        <taxon>Cerasicoccaceae</taxon>
        <taxon>Cerasicoccus</taxon>
    </lineage>
</organism>
<proteinExistence type="predicted"/>
<reference evidence="6" key="2">
    <citation type="submission" date="2020-09" db="EMBL/GenBank/DDBJ databases">
        <authorList>
            <person name="Sun Q."/>
            <person name="Kim S."/>
        </authorList>
    </citation>
    <scope>NUCLEOTIDE SEQUENCE</scope>
    <source>
        <strain evidence="6">KCTC 12870</strain>
    </source>
</reference>
<evidence type="ECO:0000256" key="2">
    <source>
        <dbReference type="ARBA" id="ARBA00022576"/>
    </source>
</evidence>
<evidence type="ECO:0000256" key="3">
    <source>
        <dbReference type="ARBA" id="ARBA00022679"/>
    </source>
</evidence>
<reference evidence="6" key="1">
    <citation type="journal article" date="2014" name="Int. J. Syst. Evol. Microbiol.">
        <title>Complete genome sequence of Corynebacterium casei LMG S-19264T (=DSM 44701T), isolated from a smear-ripened cheese.</title>
        <authorList>
            <consortium name="US DOE Joint Genome Institute (JGI-PGF)"/>
            <person name="Walter F."/>
            <person name="Albersmeier A."/>
            <person name="Kalinowski J."/>
            <person name="Ruckert C."/>
        </authorList>
    </citation>
    <scope>NUCLEOTIDE SEQUENCE</scope>
    <source>
        <strain evidence="6">KCTC 12870</strain>
    </source>
</reference>
<sequence length="425" mass="46962">MSNISPKPRTRLHEKLARGSGIERLMQDLGRAMAEGAGHVHMLGGGNPAPIPEVTARWRDMMSTMLEKSPERFDRMLGVYDPQQGNRRFIQAVVRLFNEAYDWGLTEENVVITNGGQTAYFYLFNLLAGESTSGLRRILFPLMPEYIGYAEQGLHPETFIAARSTIEELPGGMFKYHVDFDNLPWDESIAAVCVSRPTNPTGNVLTDAEMRRLHGLCRERGAYLVVDNAYGAPFPDMIFTDVQPFWGEDTVLTYSLSKVGLPGTRTGILIGPPEICRAISSMNAVVGLANGNVGQALTLPLFESGEIVQLSRDVIRPFYQERSQRAVAAIKEAFAGLPCRIHVPEGALFLWLWFPGLPGGGDALYEDLKAAGVLVVPGHFFFHALPEKWDHAEECIRINYAMNAGAFPEAAREMAAVVKARYEAG</sequence>
<dbReference type="InterPro" id="IPR050859">
    <property type="entry name" value="Class-I_PLP-dep_aminotransf"/>
</dbReference>
<accession>A0A8J3GDI0</accession>
<evidence type="ECO:0000313" key="6">
    <source>
        <dbReference type="EMBL" id="GHB95787.1"/>
    </source>
</evidence>
<dbReference type="EMBL" id="BMXG01000004">
    <property type="protein sequence ID" value="GHB95787.1"/>
    <property type="molecule type" value="Genomic_DNA"/>
</dbReference>
<dbReference type="SUPFAM" id="SSF53383">
    <property type="entry name" value="PLP-dependent transferases"/>
    <property type="match status" value="1"/>
</dbReference>
<keyword evidence="4" id="KW-0663">Pyridoxal phosphate</keyword>
<dbReference type="NCBIfam" id="NF006964">
    <property type="entry name" value="PRK09440.1-2"/>
    <property type="match status" value="1"/>
</dbReference>
<keyword evidence="7" id="KW-1185">Reference proteome</keyword>
<dbReference type="PANTHER" id="PTHR42790">
    <property type="entry name" value="AMINOTRANSFERASE"/>
    <property type="match status" value="1"/>
</dbReference>
<dbReference type="CDD" id="cd00609">
    <property type="entry name" value="AAT_like"/>
    <property type="match status" value="1"/>
</dbReference>
<evidence type="ECO:0000256" key="1">
    <source>
        <dbReference type="ARBA" id="ARBA00001933"/>
    </source>
</evidence>